<protein>
    <submittedName>
        <fullName evidence="3">Uncharacterized protein</fullName>
    </submittedName>
</protein>
<dbReference type="PANTHER" id="PTHR46094">
    <property type="entry name" value="INTEGRATOR COMPLEX SUBUNIT 9"/>
    <property type="match status" value="1"/>
</dbReference>
<evidence type="ECO:0000313" key="4">
    <source>
        <dbReference type="Proteomes" id="UP000005237"/>
    </source>
</evidence>
<comment type="subcellular location">
    <subcellularLocation>
        <location evidence="1">Nucleus</location>
    </subcellularLocation>
</comment>
<organism evidence="3 4">
    <name type="scientific">Caenorhabditis japonica</name>
    <dbReference type="NCBI Taxonomy" id="281687"/>
    <lineage>
        <taxon>Eukaryota</taxon>
        <taxon>Metazoa</taxon>
        <taxon>Ecdysozoa</taxon>
        <taxon>Nematoda</taxon>
        <taxon>Chromadorea</taxon>
        <taxon>Rhabditida</taxon>
        <taxon>Rhabditina</taxon>
        <taxon>Rhabditomorpha</taxon>
        <taxon>Rhabditoidea</taxon>
        <taxon>Rhabditidae</taxon>
        <taxon>Peloderinae</taxon>
        <taxon>Caenorhabditis</taxon>
    </lineage>
</organism>
<keyword evidence="4" id="KW-1185">Reference proteome</keyword>
<reference evidence="3" key="2">
    <citation type="submission" date="2022-06" db="UniProtKB">
        <authorList>
            <consortium name="EnsemblMetazoa"/>
        </authorList>
    </citation>
    <scope>IDENTIFICATION</scope>
    <source>
        <strain evidence="3">DF5081</strain>
    </source>
</reference>
<keyword evidence="2" id="KW-0539">Nucleus</keyword>
<proteinExistence type="predicted"/>
<dbReference type="EnsemblMetazoa" id="CJA16290.1">
    <property type="protein sequence ID" value="CJA16290.1"/>
    <property type="gene ID" value="WBGene00135494"/>
</dbReference>
<reference evidence="4" key="1">
    <citation type="submission" date="2010-08" db="EMBL/GenBank/DDBJ databases">
        <authorList>
            <consortium name="Caenorhabditis japonica Sequencing Consortium"/>
            <person name="Wilson R.K."/>
        </authorList>
    </citation>
    <scope>NUCLEOTIDE SEQUENCE [LARGE SCALE GENOMIC DNA]</scope>
    <source>
        <strain evidence="4">DF5081</strain>
    </source>
</reference>
<evidence type="ECO:0000256" key="2">
    <source>
        <dbReference type="ARBA" id="ARBA00023242"/>
    </source>
</evidence>
<dbReference type="GO" id="GO:0034472">
    <property type="term" value="P:snRNA 3'-end processing"/>
    <property type="evidence" value="ECO:0007669"/>
    <property type="project" value="TreeGrafter"/>
</dbReference>
<name>A0A8R1E0H7_CAEJA</name>
<dbReference type="Proteomes" id="UP000005237">
    <property type="component" value="Unassembled WGS sequence"/>
</dbReference>
<evidence type="ECO:0000256" key="1">
    <source>
        <dbReference type="ARBA" id="ARBA00004123"/>
    </source>
</evidence>
<dbReference type="AlphaFoldDB" id="A0A8R1E0H7"/>
<dbReference type="PANTHER" id="PTHR46094:SF1">
    <property type="entry name" value="INTEGRATOR COMPLEX SUBUNIT 9"/>
    <property type="match status" value="1"/>
</dbReference>
<sequence length="244" mass="28178">MSAFSDPDLPCEDVREPFRTLPIRFINIPMDFRMDFVSLQKLLNDVKPKYVLSSSTYTQPMARRPDLRIHYEKIWPIEYDESVQLSKLSRNKRKLVTVEVHHDIVKNMKFKQHPTKKLAVASVACHLSAYNDEFKLVPTKDRIAKQKFGRLTIDKLLKTLRDKNLEVTLDAPPVVDNDDLEEGQVVEEKTETVMHIEELEAKITLKNDGSRTKVTAQNAETREKIMDIIKTMLVEDDGIVGRAD</sequence>
<dbReference type="OMA" id="RFINIPM"/>
<accession>A0A8R1E0H7</accession>
<dbReference type="InterPro" id="IPR027074">
    <property type="entry name" value="Integrator_9su"/>
</dbReference>
<dbReference type="GO" id="GO:0032039">
    <property type="term" value="C:integrator complex"/>
    <property type="evidence" value="ECO:0007669"/>
    <property type="project" value="InterPro"/>
</dbReference>
<evidence type="ECO:0000313" key="3">
    <source>
        <dbReference type="EnsemblMetazoa" id="CJA16290.1"/>
    </source>
</evidence>